<keyword evidence="3" id="KW-1185">Reference proteome</keyword>
<dbReference type="InterPro" id="IPR014710">
    <property type="entry name" value="RmlC-like_jellyroll"/>
</dbReference>
<proteinExistence type="predicted"/>
<dbReference type="EMBL" id="BSNI01000001">
    <property type="protein sequence ID" value="GLQ15848.1"/>
    <property type="molecule type" value="Genomic_DNA"/>
</dbReference>
<dbReference type="InterPro" id="IPR041916">
    <property type="entry name" value="Anti_sigma_zinc_sf"/>
</dbReference>
<reference evidence="2" key="1">
    <citation type="journal article" date="2014" name="Int. J. Syst. Evol. Microbiol.">
        <title>Complete genome of a new Firmicutes species belonging to the dominant human colonic microbiota ('Ruminococcus bicirculans') reveals two chromosomes and a selective capacity to utilize plant glucans.</title>
        <authorList>
            <consortium name="NISC Comparative Sequencing Program"/>
            <person name="Wegmann U."/>
            <person name="Louis P."/>
            <person name="Goesmann A."/>
            <person name="Henrissat B."/>
            <person name="Duncan S.H."/>
            <person name="Flint H.J."/>
        </authorList>
    </citation>
    <scope>NUCLEOTIDE SEQUENCE</scope>
    <source>
        <strain evidence="2">NBRC 107169</strain>
    </source>
</reference>
<accession>A0ABQ5UMQ3</accession>
<dbReference type="InterPro" id="IPR011051">
    <property type="entry name" value="RmlC_Cupin_sf"/>
</dbReference>
<dbReference type="CDD" id="cd20301">
    <property type="entry name" value="cupin_ChrR"/>
    <property type="match status" value="1"/>
</dbReference>
<reference evidence="2" key="2">
    <citation type="submission" date="2023-01" db="EMBL/GenBank/DDBJ databases">
        <title>Draft genome sequence of Maritalea porphyrae strain NBRC 107169.</title>
        <authorList>
            <person name="Sun Q."/>
            <person name="Mori K."/>
        </authorList>
    </citation>
    <scope>NUCLEOTIDE SEQUENCE</scope>
    <source>
        <strain evidence="2">NBRC 107169</strain>
    </source>
</reference>
<organism evidence="2 3">
    <name type="scientific">Maritalea porphyrae</name>
    <dbReference type="NCBI Taxonomy" id="880732"/>
    <lineage>
        <taxon>Bacteria</taxon>
        <taxon>Pseudomonadati</taxon>
        <taxon>Pseudomonadota</taxon>
        <taxon>Alphaproteobacteria</taxon>
        <taxon>Hyphomicrobiales</taxon>
        <taxon>Devosiaceae</taxon>
        <taxon>Maritalea</taxon>
    </lineage>
</organism>
<dbReference type="Gene3D" id="1.10.10.1320">
    <property type="entry name" value="Anti-sigma factor, zinc-finger domain"/>
    <property type="match status" value="1"/>
</dbReference>
<dbReference type="Proteomes" id="UP001161405">
    <property type="component" value="Unassembled WGS sequence"/>
</dbReference>
<protein>
    <submittedName>
        <fullName evidence="2">Anti-sigma-E factor ChrR</fullName>
    </submittedName>
</protein>
<dbReference type="SUPFAM" id="SSF51182">
    <property type="entry name" value="RmlC-like cupins"/>
    <property type="match status" value="1"/>
</dbReference>
<dbReference type="RefSeq" id="WP_284360924.1">
    <property type="nucleotide sequence ID" value="NZ_BSNI01000001.1"/>
</dbReference>
<dbReference type="Gene3D" id="2.60.120.10">
    <property type="entry name" value="Jelly Rolls"/>
    <property type="match status" value="1"/>
</dbReference>
<dbReference type="InterPro" id="IPR012807">
    <property type="entry name" value="Anti-sigma_ChrR"/>
</dbReference>
<dbReference type="NCBIfam" id="TIGR02451">
    <property type="entry name" value="anti_sig_ChrR"/>
    <property type="match status" value="1"/>
</dbReference>
<evidence type="ECO:0000313" key="3">
    <source>
        <dbReference type="Proteomes" id="UP001161405"/>
    </source>
</evidence>
<sequence>MKLTHHLDDATLVRYAAGDLDEAFAVIVSSHLAMCEQCRKASHDAEELGGQMLEAAEETAVNEDAFAKLMAAIDEQNQANVDGVDAQNVHQFPKKRAAISGDVPMPLQRFLGSQIADIEWKKVAPGISKHDIDLGKDVPSSLYLLNIAEGQAVPEHGHGGMEMTLILSGAYTDRFGRFGPGDIADLDEHVEHQPIVEAGAPCICLVATEKPTKFKGLVERILQPIIGI</sequence>
<gene>
    <name evidence="2" type="primary">chrR</name>
    <name evidence="2" type="ORF">GCM10007879_00970</name>
</gene>
<comment type="caution">
    <text evidence="2">The sequence shown here is derived from an EMBL/GenBank/DDBJ whole genome shotgun (WGS) entry which is preliminary data.</text>
</comment>
<evidence type="ECO:0000259" key="1">
    <source>
        <dbReference type="Pfam" id="PF12973"/>
    </source>
</evidence>
<name>A0ABQ5UMQ3_9HYPH</name>
<dbReference type="InterPro" id="IPR025979">
    <property type="entry name" value="ChrR-like_cupin_dom"/>
</dbReference>
<dbReference type="Pfam" id="PF12973">
    <property type="entry name" value="Cupin_7"/>
    <property type="match status" value="1"/>
</dbReference>
<feature type="domain" description="ChrR-like cupin" evidence="1">
    <location>
        <begin position="114"/>
        <end position="208"/>
    </location>
</feature>
<evidence type="ECO:0000313" key="2">
    <source>
        <dbReference type="EMBL" id="GLQ15848.1"/>
    </source>
</evidence>